<keyword evidence="5" id="KW-1185">Reference proteome</keyword>
<dbReference type="Proteomes" id="UP000499080">
    <property type="component" value="Unassembled WGS sequence"/>
</dbReference>
<evidence type="ECO:0000313" key="1">
    <source>
        <dbReference type="EMBL" id="GBN77894.1"/>
    </source>
</evidence>
<comment type="caution">
    <text evidence="2">The sequence shown here is derived from an EMBL/GenBank/DDBJ whole genome shotgun (WGS) entry which is preliminary data.</text>
</comment>
<accession>A0A4Y2RTA2</accession>
<dbReference type="EMBL" id="BGPR01018069">
    <property type="protein sequence ID" value="GBN78165.1"/>
    <property type="molecule type" value="Genomic_DNA"/>
</dbReference>
<proteinExistence type="predicted"/>
<sequence length="105" mass="11928">MRQLKRGKAQLRFPAVPASSPFIGQANTHIMQISIQDSNNSPDKILTVRTESRLLEKPRNEFVVLDHRNVLFFQSTFSDAAQLEITWCLSLTIVCHLGRPTTIVH</sequence>
<protein>
    <submittedName>
        <fullName evidence="2">Uncharacterized protein</fullName>
    </submittedName>
</protein>
<evidence type="ECO:0000313" key="5">
    <source>
        <dbReference type="Proteomes" id="UP000499080"/>
    </source>
</evidence>
<dbReference type="EMBL" id="BGPR01017976">
    <property type="protein sequence ID" value="GBN77894.1"/>
    <property type="molecule type" value="Genomic_DNA"/>
</dbReference>
<evidence type="ECO:0000313" key="4">
    <source>
        <dbReference type="EMBL" id="GBN78275.1"/>
    </source>
</evidence>
<dbReference type="EMBL" id="BGPR01018112">
    <property type="protein sequence ID" value="GBN78275.1"/>
    <property type="molecule type" value="Genomic_DNA"/>
</dbReference>
<dbReference type="AlphaFoldDB" id="A0A4Y2RTA2"/>
<organism evidence="2 5">
    <name type="scientific">Araneus ventricosus</name>
    <name type="common">Orbweaver spider</name>
    <name type="synonym">Epeira ventricosa</name>
    <dbReference type="NCBI Taxonomy" id="182803"/>
    <lineage>
        <taxon>Eukaryota</taxon>
        <taxon>Metazoa</taxon>
        <taxon>Ecdysozoa</taxon>
        <taxon>Arthropoda</taxon>
        <taxon>Chelicerata</taxon>
        <taxon>Arachnida</taxon>
        <taxon>Araneae</taxon>
        <taxon>Araneomorphae</taxon>
        <taxon>Entelegynae</taxon>
        <taxon>Araneoidea</taxon>
        <taxon>Araneidae</taxon>
        <taxon>Araneus</taxon>
    </lineage>
</organism>
<name>A0A4Y2RTA2_ARAVE</name>
<evidence type="ECO:0000313" key="2">
    <source>
        <dbReference type="EMBL" id="GBN78165.1"/>
    </source>
</evidence>
<reference evidence="2 5" key="1">
    <citation type="journal article" date="2019" name="Sci. Rep.">
        <title>Orb-weaving spider Araneus ventricosus genome elucidates the spidroin gene catalogue.</title>
        <authorList>
            <person name="Kono N."/>
            <person name="Nakamura H."/>
            <person name="Ohtoshi R."/>
            <person name="Moran D.A.P."/>
            <person name="Shinohara A."/>
            <person name="Yoshida Y."/>
            <person name="Fujiwara M."/>
            <person name="Mori M."/>
            <person name="Tomita M."/>
            <person name="Arakawa K."/>
        </authorList>
    </citation>
    <scope>NUCLEOTIDE SEQUENCE [LARGE SCALE GENOMIC DNA]</scope>
</reference>
<evidence type="ECO:0000313" key="3">
    <source>
        <dbReference type="EMBL" id="GBN78266.1"/>
    </source>
</evidence>
<gene>
    <name evidence="3" type="ORF">AVEN_138560_1</name>
    <name evidence="4" type="ORF">AVEN_157885_1</name>
    <name evidence="2" type="ORF">AVEN_198116_1</name>
    <name evidence="1" type="ORF">AVEN_57115_1</name>
</gene>
<dbReference type="EMBL" id="BGPR01018105">
    <property type="protein sequence ID" value="GBN78266.1"/>
    <property type="molecule type" value="Genomic_DNA"/>
</dbReference>